<dbReference type="EC" id="2.7.1.26" evidence="4"/>
<evidence type="ECO:0000256" key="9">
    <source>
        <dbReference type="ARBA" id="ARBA00022741"/>
    </source>
</evidence>
<keyword evidence="10" id="KW-0067">ATP-binding</keyword>
<dbReference type="Proteomes" id="UP000006790">
    <property type="component" value="Chromosome 5"/>
</dbReference>
<dbReference type="GO" id="GO:0008531">
    <property type="term" value="F:riboflavin kinase activity"/>
    <property type="evidence" value="ECO:0007669"/>
    <property type="project" value="UniProtKB-EC"/>
</dbReference>
<evidence type="ECO:0000256" key="3">
    <source>
        <dbReference type="ARBA" id="ARBA00010108"/>
    </source>
</evidence>
<evidence type="ECO:0000256" key="4">
    <source>
        <dbReference type="ARBA" id="ARBA00012105"/>
    </source>
</evidence>
<dbReference type="InterPro" id="IPR023465">
    <property type="entry name" value="Riboflavin_kinase_dom_sf"/>
</dbReference>
<dbReference type="STRING" id="931890.I6NCV8"/>
<dbReference type="SMART" id="SM00904">
    <property type="entry name" value="Flavokinase"/>
    <property type="match status" value="1"/>
</dbReference>
<evidence type="ECO:0000256" key="11">
    <source>
        <dbReference type="ARBA" id="ARBA00029960"/>
    </source>
</evidence>
<dbReference type="InterPro" id="IPR023468">
    <property type="entry name" value="Riboflavin_kinase"/>
</dbReference>
<evidence type="ECO:0000256" key="5">
    <source>
        <dbReference type="ARBA" id="ARBA00017394"/>
    </source>
</evidence>
<dbReference type="GO" id="GO:0009231">
    <property type="term" value="P:riboflavin biosynthetic process"/>
    <property type="evidence" value="ECO:0007669"/>
    <property type="project" value="InterPro"/>
</dbReference>
<dbReference type="EMBL" id="CP002501">
    <property type="protein sequence ID" value="AET39900.1"/>
    <property type="molecule type" value="Genomic_DNA"/>
</dbReference>
<dbReference type="SUPFAM" id="SSF82114">
    <property type="entry name" value="Riboflavin kinase-like"/>
    <property type="match status" value="1"/>
</dbReference>
<reference evidence="13 14" key="1">
    <citation type="journal article" date="2011" name="G3 (Bethesda)">
        <title>Genome evolution in the Eremothecium clade of the Saccharomyces complex revealed by comparative genomics.</title>
        <authorList>
            <person name="Wendland J."/>
            <person name="Walther A."/>
        </authorList>
    </citation>
    <scope>NUCLEOTIDE SEQUENCE [LARGE SCALE GENOMIC DNA]</scope>
    <source>
        <strain evidence="14">CBS 270.75 / DBVPG 7215 / KCTC 17166 / NRRL Y-17582</strain>
    </source>
</reference>
<dbReference type="RefSeq" id="XP_003646717.1">
    <property type="nucleotide sequence ID" value="XM_003646669.1"/>
</dbReference>
<proteinExistence type="inferred from homology"/>
<dbReference type="Pfam" id="PF01687">
    <property type="entry name" value="Flavokinase"/>
    <property type="match status" value="1"/>
</dbReference>
<gene>
    <name evidence="13" type="ordered locus">Ecym_5120</name>
</gene>
<evidence type="ECO:0000313" key="13">
    <source>
        <dbReference type="EMBL" id="AET39900.1"/>
    </source>
</evidence>
<keyword evidence="7" id="KW-0288">FMN</keyword>
<name>I6NCV8_ERECY</name>
<evidence type="ECO:0000259" key="12">
    <source>
        <dbReference type="SMART" id="SM00904"/>
    </source>
</evidence>
<protein>
    <recommendedName>
        <fullName evidence="5">Riboflavin kinase</fullName>
        <ecNumber evidence="4">2.7.1.26</ecNumber>
    </recommendedName>
    <alternativeName>
        <fullName evidence="11">Flavin mononucleotide kinase 1</fullName>
    </alternativeName>
</protein>
<evidence type="ECO:0000256" key="2">
    <source>
        <dbReference type="ARBA" id="ARBA00005201"/>
    </source>
</evidence>
<feature type="domain" description="Riboflavin kinase" evidence="12">
    <location>
        <begin position="20"/>
        <end position="175"/>
    </location>
</feature>
<evidence type="ECO:0000256" key="10">
    <source>
        <dbReference type="ARBA" id="ARBA00022840"/>
    </source>
</evidence>
<dbReference type="PANTHER" id="PTHR22749">
    <property type="entry name" value="RIBOFLAVIN KINASE/FMN ADENYLYLTRANSFERASE"/>
    <property type="match status" value="1"/>
</dbReference>
<evidence type="ECO:0000256" key="6">
    <source>
        <dbReference type="ARBA" id="ARBA00022630"/>
    </source>
</evidence>
<accession>I6NCV8</accession>
<dbReference type="AlphaFoldDB" id="I6NCV8"/>
<keyword evidence="8" id="KW-0808">Transferase</keyword>
<dbReference type="GO" id="GO:0005524">
    <property type="term" value="F:ATP binding"/>
    <property type="evidence" value="ECO:0007669"/>
    <property type="project" value="UniProtKB-KW"/>
</dbReference>
<dbReference type="GO" id="GO:0009398">
    <property type="term" value="P:FMN biosynthetic process"/>
    <property type="evidence" value="ECO:0007669"/>
    <property type="project" value="UniProtKB-UniPathway"/>
</dbReference>
<dbReference type="InterPro" id="IPR015865">
    <property type="entry name" value="Riboflavin_kinase_bac/euk"/>
</dbReference>
<dbReference type="OMA" id="FDCEVAR"/>
<dbReference type="KEGG" id="erc:Ecym_5120"/>
<dbReference type="GO" id="GO:0005743">
    <property type="term" value="C:mitochondrial inner membrane"/>
    <property type="evidence" value="ECO:0007669"/>
    <property type="project" value="EnsemblFungi"/>
</dbReference>
<sequence length="188" mass="21290">MKARSVDVPIPDRPVSPFPILTDYVDIICGFGRGSSELGIPTANVPIEQLPPEVNTLETGVYFGWSKLHAITSLESKTHERKNGTLVEYNYGKNLTVDDTEVLPVVMSVGWNPFFKNKSKTVELHILRAFEDDFYGAKVKFSLLGYIRPELDYTTKENLIDDIHTDIKITSEVLKRPGYSCLRRQLLE</sequence>
<comment type="pathway">
    <text evidence="2">Cofactor biosynthesis; FMN biosynthesis; FMN from riboflavin (ATP route): step 1/1.</text>
</comment>
<dbReference type="Gene3D" id="2.40.30.30">
    <property type="entry name" value="Riboflavin kinase-like"/>
    <property type="match status" value="1"/>
</dbReference>
<comment type="function">
    <text evidence="1">Catalyzes the phosphorylation of riboflavin (vitamin B2) to form flavin mononucleotide (FMN) coenzyme.</text>
</comment>
<evidence type="ECO:0000313" key="14">
    <source>
        <dbReference type="Proteomes" id="UP000006790"/>
    </source>
</evidence>
<dbReference type="OrthoDB" id="276388at2759"/>
<evidence type="ECO:0000256" key="1">
    <source>
        <dbReference type="ARBA" id="ARBA00003572"/>
    </source>
</evidence>
<comment type="similarity">
    <text evidence="3">Belongs to the flavokinase family.</text>
</comment>
<keyword evidence="9" id="KW-0547">Nucleotide-binding</keyword>
<dbReference type="InParanoid" id="I6NCV8"/>
<dbReference type="GeneID" id="11471707"/>
<dbReference type="PANTHER" id="PTHR22749:SF6">
    <property type="entry name" value="RIBOFLAVIN KINASE"/>
    <property type="match status" value="1"/>
</dbReference>
<keyword evidence="14" id="KW-1185">Reference proteome</keyword>
<evidence type="ECO:0000256" key="7">
    <source>
        <dbReference type="ARBA" id="ARBA00022643"/>
    </source>
</evidence>
<dbReference type="FunCoup" id="I6NCV8">
    <property type="interactions" value="369"/>
</dbReference>
<organism evidence="13 14">
    <name type="scientific">Eremothecium cymbalariae (strain CBS 270.75 / DBVPG 7215 / KCTC 17166 / NRRL Y-17582)</name>
    <name type="common">Yeast</name>
    <dbReference type="NCBI Taxonomy" id="931890"/>
    <lineage>
        <taxon>Eukaryota</taxon>
        <taxon>Fungi</taxon>
        <taxon>Dikarya</taxon>
        <taxon>Ascomycota</taxon>
        <taxon>Saccharomycotina</taxon>
        <taxon>Saccharomycetes</taxon>
        <taxon>Saccharomycetales</taxon>
        <taxon>Saccharomycetaceae</taxon>
        <taxon>Eremothecium</taxon>
    </lineage>
</organism>
<dbReference type="HOGENOM" id="CLU_048437_3_2_1"/>
<dbReference type="UniPathway" id="UPA00276">
    <property type="reaction ID" value="UER00406"/>
</dbReference>
<keyword evidence="6" id="KW-0285">Flavoprotein</keyword>
<evidence type="ECO:0000256" key="8">
    <source>
        <dbReference type="ARBA" id="ARBA00022679"/>
    </source>
</evidence>
<dbReference type="eggNOG" id="KOG3110">
    <property type="taxonomic scope" value="Eukaryota"/>
</dbReference>